<evidence type="ECO:0000256" key="1">
    <source>
        <dbReference type="SAM" id="Phobius"/>
    </source>
</evidence>
<dbReference type="AlphaFoldDB" id="A0A2S5B0R5"/>
<gene>
    <name evidence="2" type="ORF">BMF94_6636</name>
</gene>
<reference evidence="2 3" key="1">
    <citation type="journal article" date="2018" name="Front. Microbiol.">
        <title>Prospects for Fungal Bioremediation of Acidic Radioactive Waste Sites: Characterization and Genome Sequence of Rhodotorula taiwanensis MD1149.</title>
        <authorList>
            <person name="Tkavc R."/>
            <person name="Matrosova V.Y."/>
            <person name="Grichenko O.E."/>
            <person name="Gostincar C."/>
            <person name="Volpe R.P."/>
            <person name="Klimenkova P."/>
            <person name="Gaidamakova E.K."/>
            <person name="Zhou C.E."/>
            <person name="Stewart B.J."/>
            <person name="Lyman M.G."/>
            <person name="Malfatti S.A."/>
            <person name="Rubinfeld B."/>
            <person name="Courtot M."/>
            <person name="Singh J."/>
            <person name="Dalgard C.L."/>
            <person name="Hamilton T."/>
            <person name="Frey K.G."/>
            <person name="Gunde-Cimerman N."/>
            <person name="Dugan L."/>
            <person name="Daly M.J."/>
        </authorList>
    </citation>
    <scope>NUCLEOTIDE SEQUENCE [LARGE SCALE GENOMIC DNA]</scope>
    <source>
        <strain evidence="2 3">MD1149</strain>
    </source>
</reference>
<keyword evidence="1" id="KW-1133">Transmembrane helix</keyword>
<feature type="transmembrane region" description="Helical" evidence="1">
    <location>
        <begin position="153"/>
        <end position="174"/>
    </location>
</feature>
<sequence>MAPSKVSQHIFHTFVPVVLLVAYLVALLAFLAPTPILADRVYLMHVSAPVSAMAVKPGRRYVLSNSTEIAKSQPRHKRDEAALDKRQGTIMVPVAIELQIGPLGACYTNVTAGDKACQAPSFTPIFSDLYDDISLPTDVASTLTTQFPFSPTFLFISLCLMFIQLAVLAALALGCHKPQGNLGFIARKQHRLVRVALIIGVVSLALGLAATGALRVICGSDVKAARDIQGVEADIGSGFAQLWAGYTLQAVVMILLVFEFFMTRPRKGKNIVPIEIKTADSPLKA</sequence>
<accession>A0A2S5B0R5</accession>
<keyword evidence="1" id="KW-0472">Membrane</keyword>
<protein>
    <submittedName>
        <fullName evidence="2">Uncharacterized protein</fullName>
    </submittedName>
</protein>
<feature type="transmembrane region" description="Helical" evidence="1">
    <location>
        <begin position="243"/>
        <end position="261"/>
    </location>
</feature>
<comment type="caution">
    <text evidence="2">The sequence shown here is derived from an EMBL/GenBank/DDBJ whole genome shotgun (WGS) entry which is preliminary data.</text>
</comment>
<feature type="transmembrane region" description="Helical" evidence="1">
    <location>
        <begin position="195"/>
        <end position="217"/>
    </location>
</feature>
<dbReference type="Proteomes" id="UP000237144">
    <property type="component" value="Unassembled WGS sequence"/>
</dbReference>
<keyword evidence="1" id="KW-0812">Transmembrane</keyword>
<organism evidence="2 3">
    <name type="scientific">Rhodotorula taiwanensis</name>
    <dbReference type="NCBI Taxonomy" id="741276"/>
    <lineage>
        <taxon>Eukaryota</taxon>
        <taxon>Fungi</taxon>
        <taxon>Dikarya</taxon>
        <taxon>Basidiomycota</taxon>
        <taxon>Pucciniomycotina</taxon>
        <taxon>Microbotryomycetes</taxon>
        <taxon>Sporidiobolales</taxon>
        <taxon>Sporidiobolaceae</taxon>
        <taxon>Rhodotorula</taxon>
    </lineage>
</organism>
<name>A0A2S5B0R5_9BASI</name>
<dbReference type="EMBL" id="PJQD01000122">
    <property type="protein sequence ID" value="POY70356.1"/>
    <property type="molecule type" value="Genomic_DNA"/>
</dbReference>
<dbReference type="OrthoDB" id="2528204at2759"/>
<proteinExistence type="predicted"/>
<evidence type="ECO:0000313" key="3">
    <source>
        <dbReference type="Proteomes" id="UP000237144"/>
    </source>
</evidence>
<keyword evidence="3" id="KW-1185">Reference proteome</keyword>
<evidence type="ECO:0000313" key="2">
    <source>
        <dbReference type="EMBL" id="POY70356.1"/>
    </source>
</evidence>